<dbReference type="GO" id="GO:0009904">
    <property type="term" value="P:chloroplast accumulation movement"/>
    <property type="evidence" value="ECO:0007669"/>
    <property type="project" value="TreeGrafter"/>
</dbReference>
<feature type="region of interest" description="Disordered" evidence="4">
    <location>
        <begin position="581"/>
        <end position="608"/>
    </location>
</feature>
<dbReference type="PANTHER" id="PTHR32054">
    <property type="entry name" value="HEAVY CHAIN, PUTATIVE, EXPRESSED-RELATED-RELATED"/>
    <property type="match status" value="1"/>
</dbReference>
<evidence type="ECO:0000256" key="1">
    <source>
        <dbReference type="ARBA" id="ARBA00005485"/>
    </source>
</evidence>
<feature type="region of interest" description="Disordered" evidence="4">
    <location>
        <begin position="27"/>
        <end position="62"/>
    </location>
</feature>
<accession>A0AAN8ZBV8</accession>
<proteinExistence type="inferred from homology"/>
<reference evidence="5 6" key="1">
    <citation type="submission" date="2023-12" db="EMBL/GenBank/DDBJ databases">
        <title>A high-quality genome assembly for Dillenia turbinata (Dilleniales).</title>
        <authorList>
            <person name="Chanderbali A."/>
        </authorList>
    </citation>
    <scope>NUCLEOTIDE SEQUENCE [LARGE SCALE GENOMIC DNA]</scope>
    <source>
        <strain evidence="5">LSX21</strain>
        <tissue evidence="5">Leaf</tissue>
    </source>
</reference>
<evidence type="ECO:0000256" key="4">
    <source>
        <dbReference type="SAM" id="MobiDB-lite"/>
    </source>
</evidence>
<dbReference type="InterPro" id="IPR008545">
    <property type="entry name" value="Web"/>
</dbReference>
<feature type="compositionally biased region" description="Polar residues" evidence="4">
    <location>
        <begin position="33"/>
        <end position="52"/>
    </location>
</feature>
<dbReference type="Pfam" id="PF05701">
    <property type="entry name" value="WEMBL"/>
    <property type="match status" value="1"/>
</dbReference>
<evidence type="ECO:0000256" key="3">
    <source>
        <dbReference type="SAM" id="Coils"/>
    </source>
</evidence>
<organism evidence="5 6">
    <name type="scientific">Dillenia turbinata</name>
    <dbReference type="NCBI Taxonomy" id="194707"/>
    <lineage>
        <taxon>Eukaryota</taxon>
        <taxon>Viridiplantae</taxon>
        <taxon>Streptophyta</taxon>
        <taxon>Embryophyta</taxon>
        <taxon>Tracheophyta</taxon>
        <taxon>Spermatophyta</taxon>
        <taxon>Magnoliopsida</taxon>
        <taxon>eudicotyledons</taxon>
        <taxon>Gunneridae</taxon>
        <taxon>Pentapetalae</taxon>
        <taxon>Dilleniales</taxon>
        <taxon>Dilleniaceae</taxon>
        <taxon>Dillenia</taxon>
    </lineage>
</organism>
<dbReference type="GO" id="GO:0009903">
    <property type="term" value="P:chloroplast avoidance movement"/>
    <property type="evidence" value="ECO:0007669"/>
    <property type="project" value="TreeGrafter"/>
</dbReference>
<feature type="coiled-coil region" evidence="3">
    <location>
        <begin position="386"/>
        <end position="448"/>
    </location>
</feature>
<evidence type="ECO:0000313" key="6">
    <source>
        <dbReference type="Proteomes" id="UP001370490"/>
    </source>
</evidence>
<evidence type="ECO:0000256" key="2">
    <source>
        <dbReference type="ARBA" id="ARBA00023054"/>
    </source>
</evidence>
<evidence type="ECO:0000313" key="5">
    <source>
        <dbReference type="EMBL" id="KAK6927918.1"/>
    </source>
</evidence>
<comment type="caution">
    <text evidence="5">The sequence shown here is derived from an EMBL/GenBank/DDBJ whole genome shotgun (WGS) entry which is preliminary data.</text>
</comment>
<dbReference type="GO" id="GO:0005829">
    <property type="term" value="C:cytosol"/>
    <property type="evidence" value="ECO:0007669"/>
    <property type="project" value="TreeGrafter"/>
</dbReference>
<feature type="coiled-coil region" evidence="3">
    <location>
        <begin position="76"/>
        <end position="103"/>
    </location>
</feature>
<dbReference type="PANTHER" id="PTHR32054:SF2">
    <property type="entry name" value="PROTEIN PLASTID MOVEMENT IMPAIRED 2"/>
    <property type="match status" value="1"/>
</dbReference>
<comment type="similarity">
    <text evidence="1">Belongs to the WEB family.</text>
</comment>
<keyword evidence="2 3" id="KW-0175">Coiled coil</keyword>
<sequence>MEQTTMYRGEFGNRRRFGSVKSAVNSYGERITEGNQATKKPQKNMSEPSTRTRGLHQARRDISRLSESRRVAETVKAQAESELHSAKKTVKELTSMIEESNAKAKQRNRDIEVMKKPGKCDEEWALAVRNSKNQRHTEVMRELEYIKQELSKLKLDMATVLEEKSRAVKEIEGSSSKLCSYLSSAESIRKEIDEVNEEQVLVELAQIEALKELGAIEAQREEETIHFLSEIEANRKKKNEVIQEVERAKQLETQLAVTNSDFKVLKNELKLVCEMEKKVQREESVMRSNGSFRKELEWTPLLLSINEELEAAKKELVKVRDEGFQFMASMDIIRNELKHVSVETARLRKAEEETDATIESLNSKLLRAKAKLGAVTASGEKAKTFVSNLTLTYEQLKTEMEAAKKVKEIIMEETASIKVEIKKTESEIDSMEEELQLAMQELETVQSTEAIALENLKALTETTMRARASASQHSSTITITKFEYEYLAGRAVAAEEIADKKVAAAQAWIEALKASEKEILMKIELAHREVRELRVEEEKEVYKTVKSLNAKRVVEGELRNWRQKREKNAERDNMQLQGALPKKSINGNMTPGRRAKLRKPASPGMRQLSRSTSFTIKKKRRVMLNLGKLFIGKRMLKEEVV</sequence>
<dbReference type="AlphaFoldDB" id="A0AAN8ZBV8"/>
<keyword evidence="6" id="KW-1185">Reference proteome</keyword>
<protein>
    <submittedName>
        <fullName evidence="5">WEB family</fullName>
    </submittedName>
</protein>
<gene>
    <name evidence="5" type="ORF">RJ641_006509</name>
</gene>
<name>A0AAN8ZBV8_9MAGN</name>
<feature type="coiled-coil region" evidence="3">
    <location>
        <begin position="228"/>
        <end position="268"/>
    </location>
</feature>
<dbReference type="EMBL" id="JBAMMX010000014">
    <property type="protein sequence ID" value="KAK6927918.1"/>
    <property type="molecule type" value="Genomic_DNA"/>
</dbReference>
<dbReference type="Proteomes" id="UP001370490">
    <property type="component" value="Unassembled WGS sequence"/>
</dbReference>